<proteinExistence type="predicted"/>
<gene>
    <name evidence="1" type="ORF">PanWU01x14_341120</name>
</gene>
<organism evidence="1 2">
    <name type="scientific">Parasponia andersonii</name>
    <name type="common">Sponia andersonii</name>
    <dbReference type="NCBI Taxonomy" id="3476"/>
    <lineage>
        <taxon>Eukaryota</taxon>
        <taxon>Viridiplantae</taxon>
        <taxon>Streptophyta</taxon>
        <taxon>Embryophyta</taxon>
        <taxon>Tracheophyta</taxon>
        <taxon>Spermatophyta</taxon>
        <taxon>Magnoliopsida</taxon>
        <taxon>eudicotyledons</taxon>
        <taxon>Gunneridae</taxon>
        <taxon>Pentapetalae</taxon>
        <taxon>rosids</taxon>
        <taxon>fabids</taxon>
        <taxon>Rosales</taxon>
        <taxon>Cannabaceae</taxon>
        <taxon>Parasponia</taxon>
    </lineage>
</organism>
<reference evidence="2" key="1">
    <citation type="submission" date="2016-06" db="EMBL/GenBank/DDBJ databases">
        <title>Parallel loss of symbiosis genes in relatives of nitrogen-fixing non-legume Parasponia.</title>
        <authorList>
            <person name="Van Velzen R."/>
            <person name="Holmer R."/>
            <person name="Bu F."/>
            <person name="Rutten L."/>
            <person name="Van Zeijl A."/>
            <person name="Liu W."/>
            <person name="Santuari L."/>
            <person name="Cao Q."/>
            <person name="Sharma T."/>
            <person name="Shen D."/>
            <person name="Roswanjaya Y."/>
            <person name="Wardhani T."/>
            <person name="Kalhor M.S."/>
            <person name="Jansen J."/>
            <person name="Van den Hoogen J."/>
            <person name="Gungor B."/>
            <person name="Hartog M."/>
            <person name="Hontelez J."/>
            <person name="Verver J."/>
            <person name="Yang W.-C."/>
            <person name="Schijlen E."/>
            <person name="Repin R."/>
            <person name="Schilthuizen M."/>
            <person name="Schranz E."/>
            <person name="Heidstra R."/>
            <person name="Miyata K."/>
            <person name="Fedorova E."/>
            <person name="Kohlen W."/>
            <person name="Bisseling T."/>
            <person name="Smit S."/>
            <person name="Geurts R."/>
        </authorList>
    </citation>
    <scope>NUCLEOTIDE SEQUENCE [LARGE SCALE GENOMIC DNA]</scope>
    <source>
        <strain evidence="2">cv. WU1-14</strain>
    </source>
</reference>
<comment type="caution">
    <text evidence="1">The sequence shown here is derived from an EMBL/GenBank/DDBJ whole genome shotgun (WGS) entry which is preliminary data.</text>
</comment>
<keyword evidence="2" id="KW-1185">Reference proteome</keyword>
<dbReference type="Proteomes" id="UP000237105">
    <property type="component" value="Unassembled WGS sequence"/>
</dbReference>
<dbReference type="AlphaFoldDB" id="A0A2P5AE76"/>
<dbReference type="OrthoDB" id="10300532at2759"/>
<accession>A0A2P5AE76</accession>
<evidence type="ECO:0000313" key="2">
    <source>
        <dbReference type="Proteomes" id="UP000237105"/>
    </source>
</evidence>
<evidence type="ECO:0000313" key="1">
    <source>
        <dbReference type="EMBL" id="PON34845.1"/>
    </source>
</evidence>
<name>A0A2P5AE76_PARAD</name>
<sequence>MVRLHTRCKKLVGIEAIKPHDSLHKKTWLTKLDSCYSHQLPVQVFQVILSHDMGKSTGRLQDISPGIMSKCPHETYWFYQQMACYRVTIFDILLEFFFHLSTP</sequence>
<dbReference type="EMBL" id="JXTB01000640">
    <property type="protein sequence ID" value="PON34845.1"/>
    <property type="molecule type" value="Genomic_DNA"/>
</dbReference>
<protein>
    <submittedName>
        <fullName evidence="1">Uncharacterized protein</fullName>
    </submittedName>
</protein>